<protein>
    <submittedName>
        <fullName evidence="1">Uncharacterized protein</fullName>
    </submittedName>
</protein>
<dbReference type="PANTHER" id="PTHR47403">
    <property type="entry name" value="LOC100145250 PROTEIN"/>
    <property type="match status" value="1"/>
</dbReference>
<keyword evidence="2" id="KW-1185">Reference proteome</keyword>
<accession>A0A8J1TE40</accession>
<dbReference type="AlphaFoldDB" id="A0A8J1TE40"/>
<dbReference type="Proteomes" id="UP000749559">
    <property type="component" value="Unassembled WGS sequence"/>
</dbReference>
<evidence type="ECO:0000313" key="1">
    <source>
        <dbReference type="EMBL" id="CAH1798179.1"/>
    </source>
</evidence>
<dbReference type="PROSITE" id="PS51186">
    <property type="entry name" value="GNAT"/>
    <property type="match status" value="1"/>
</dbReference>
<dbReference type="OrthoDB" id="6086192at2759"/>
<gene>
    <name evidence="1" type="ORF">OFUS_LOCUS22349</name>
</gene>
<organism evidence="1 2">
    <name type="scientific">Owenia fusiformis</name>
    <name type="common">Polychaete worm</name>
    <dbReference type="NCBI Taxonomy" id="6347"/>
    <lineage>
        <taxon>Eukaryota</taxon>
        <taxon>Metazoa</taxon>
        <taxon>Spiralia</taxon>
        <taxon>Lophotrochozoa</taxon>
        <taxon>Annelida</taxon>
        <taxon>Polychaeta</taxon>
        <taxon>Sedentaria</taxon>
        <taxon>Canalipalpata</taxon>
        <taxon>Sabellida</taxon>
        <taxon>Oweniida</taxon>
        <taxon>Oweniidae</taxon>
        <taxon>Owenia</taxon>
    </lineage>
</organism>
<proteinExistence type="predicted"/>
<dbReference type="InterPro" id="IPR000182">
    <property type="entry name" value="GNAT_dom"/>
</dbReference>
<dbReference type="Gene3D" id="3.40.630.30">
    <property type="match status" value="1"/>
</dbReference>
<dbReference type="GO" id="GO:0016747">
    <property type="term" value="F:acyltransferase activity, transferring groups other than amino-acyl groups"/>
    <property type="evidence" value="ECO:0007669"/>
    <property type="project" value="InterPro"/>
</dbReference>
<dbReference type="SUPFAM" id="SSF55729">
    <property type="entry name" value="Acyl-CoA N-acyltransferases (Nat)"/>
    <property type="match status" value="1"/>
</dbReference>
<name>A0A8J1TE40_OWEFU</name>
<evidence type="ECO:0000313" key="2">
    <source>
        <dbReference type="Proteomes" id="UP000749559"/>
    </source>
</evidence>
<sequence>MSVKIREARLEDYDGVMDINKDVYEGLDYLPYKYKMYIKEGQSKGNRICLLAETNEGKIIAFGMAFLVDDGNTAIPQAARVHPDYGSKGINNTLGNTLFAKCREKYKNTKIVSTTWHTEIWERREREGTSPMMMTARSTRISFETEPLPLSIALEKAYRHSEDLSKLFERTLVLSRDDARELLSSPELRDFIRTSDFVYSWDVFNLKFVSNVEWIIQCNNAIVRTRNQDGALRGVSIGNILPCKLGIRIFVDIYCADADVVIAHIVKHLQLLQQFCKSSPLVGSFFLHQCSAKHKTEVKTFLMEYMGLKPKQNLNEKDFIILEGNAVSKL</sequence>
<dbReference type="InterPro" id="IPR016181">
    <property type="entry name" value="Acyl_CoA_acyltransferase"/>
</dbReference>
<dbReference type="PANTHER" id="PTHR47403:SF6">
    <property type="entry name" value="N-ACETYLTRANSFERASE DOMAIN-CONTAINING PROTEIN"/>
    <property type="match status" value="1"/>
</dbReference>
<comment type="caution">
    <text evidence="1">The sequence shown here is derived from an EMBL/GenBank/DDBJ whole genome shotgun (WGS) entry which is preliminary data.</text>
</comment>
<dbReference type="EMBL" id="CAIIXF020000011">
    <property type="protein sequence ID" value="CAH1798179.1"/>
    <property type="molecule type" value="Genomic_DNA"/>
</dbReference>
<reference evidence="1" key="1">
    <citation type="submission" date="2022-03" db="EMBL/GenBank/DDBJ databases">
        <authorList>
            <person name="Martin C."/>
        </authorList>
    </citation>
    <scope>NUCLEOTIDE SEQUENCE</scope>
</reference>